<evidence type="ECO:0000256" key="2">
    <source>
        <dbReference type="SAM" id="Phobius"/>
    </source>
</evidence>
<dbReference type="AlphaFoldDB" id="A0AAD6XE93"/>
<feature type="compositionally biased region" description="Polar residues" evidence="1">
    <location>
        <begin position="296"/>
        <end position="306"/>
    </location>
</feature>
<evidence type="ECO:0000313" key="5">
    <source>
        <dbReference type="Proteomes" id="UP001218188"/>
    </source>
</evidence>
<feature type="signal peptide" evidence="3">
    <location>
        <begin position="1"/>
        <end position="26"/>
    </location>
</feature>
<keyword evidence="5" id="KW-1185">Reference proteome</keyword>
<keyword evidence="2" id="KW-1133">Transmembrane helix</keyword>
<feature type="transmembrane region" description="Helical" evidence="2">
    <location>
        <begin position="183"/>
        <end position="207"/>
    </location>
</feature>
<sequence length="370" mass="39725">MLSLGLPSWKPLVFFVLYLFSRSANSAAIVRPAAPTQSLGRPVEARQTSDVPTLLPSAVFMEVELVDTAVTPVPVATVTGTWATTFTGLPSTGLAPKLEEVASAPSFFFGPSGIADLLVGGVTTSFSISVSTLTGTTAVPVTISGIATVSNSVFTTTITEQIPVATITGQSAASKPGRGRKKVVLVTAVTVSSVVVVIFSLVLWVILRRRRRASRRNTELLTARGSEPKDLPTPFDLESLDVGSQSGVNRASWALYINRPDTRQGLTPSSTVSTRQVYISNQVNRAREKVAELEAETSTLLRQSSRPSHHEAGTGNGPVNDLNPSAIYERLERAVQQIEGLNDRIRELERERRSSWALGRSEEAPPGYIE</sequence>
<evidence type="ECO:0000256" key="3">
    <source>
        <dbReference type="SAM" id="SignalP"/>
    </source>
</evidence>
<reference evidence="4" key="1">
    <citation type="submission" date="2023-03" db="EMBL/GenBank/DDBJ databases">
        <title>Massive genome expansion in bonnet fungi (Mycena s.s.) driven by repeated elements and novel gene families across ecological guilds.</title>
        <authorList>
            <consortium name="Lawrence Berkeley National Laboratory"/>
            <person name="Harder C.B."/>
            <person name="Miyauchi S."/>
            <person name="Viragh M."/>
            <person name="Kuo A."/>
            <person name="Thoen E."/>
            <person name="Andreopoulos B."/>
            <person name="Lu D."/>
            <person name="Skrede I."/>
            <person name="Drula E."/>
            <person name="Henrissat B."/>
            <person name="Morin E."/>
            <person name="Kohler A."/>
            <person name="Barry K."/>
            <person name="LaButti K."/>
            <person name="Morin E."/>
            <person name="Salamov A."/>
            <person name="Lipzen A."/>
            <person name="Mereny Z."/>
            <person name="Hegedus B."/>
            <person name="Baldrian P."/>
            <person name="Stursova M."/>
            <person name="Weitz H."/>
            <person name="Taylor A."/>
            <person name="Grigoriev I.V."/>
            <person name="Nagy L.G."/>
            <person name="Martin F."/>
            <person name="Kauserud H."/>
        </authorList>
    </citation>
    <scope>NUCLEOTIDE SEQUENCE</scope>
    <source>
        <strain evidence="4">CBHHK200</strain>
    </source>
</reference>
<protein>
    <recommendedName>
        <fullName evidence="6">Transmembrane protein</fullName>
    </recommendedName>
</protein>
<comment type="caution">
    <text evidence="4">The sequence shown here is derived from an EMBL/GenBank/DDBJ whole genome shotgun (WGS) entry which is preliminary data.</text>
</comment>
<evidence type="ECO:0000313" key="4">
    <source>
        <dbReference type="EMBL" id="KAJ7045110.1"/>
    </source>
</evidence>
<dbReference type="Proteomes" id="UP001218188">
    <property type="component" value="Unassembled WGS sequence"/>
</dbReference>
<evidence type="ECO:0000256" key="1">
    <source>
        <dbReference type="SAM" id="MobiDB-lite"/>
    </source>
</evidence>
<feature type="region of interest" description="Disordered" evidence="1">
    <location>
        <begin position="295"/>
        <end position="323"/>
    </location>
</feature>
<feature type="chain" id="PRO_5042186087" description="Transmembrane protein" evidence="3">
    <location>
        <begin position="27"/>
        <end position="370"/>
    </location>
</feature>
<gene>
    <name evidence="4" type="ORF">C8F04DRAFT_1388686</name>
</gene>
<organism evidence="4 5">
    <name type="scientific">Mycena alexandri</name>
    <dbReference type="NCBI Taxonomy" id="1745969"/>
    <lineage>
        <taxon>Eukaryota</taxon>
        <taxon>Fungi</taxon>
        <taxon>Dikarya</taxon>
        <taxon>Basidiomycota</taxon>
        <taxon>Agaricomycotina</taxon>
        <taxon>Agaricomycetes</taxon>
        <taxon>Agaricomycetidae</taxon>
        <taxon>Agaricales</taxon>
        <taxon>Marasmiineae</taxon>
        <taxon>Mycenaceae</taxon>
        <taxon>Mycena</taxon>
    </lineage>
</organism>
<name>A0AAD6XE93_9AGAR</name>
<accession>A0AAD6XE93</accession>
<evidence type="ECO:0008006" key="6">
    <source>
        <dbReference type="Google" id="ProtNLM"/>
    </source>
</evidence>
<dbReference type="EMBL" id="JARJCM010000005">
    <property type="protein sequence ID" value="KAJ7045110.1"/>
    <property type="molecule type" value="Genomic_DNA"/>
</dbReference>
<keyword evidence="2" id="KW-0472">Membrane</keyword>
<proteinExistence type="predicted"/>
<feature type="region of interest" description="Disordered" evidence="1">
    <location>
        <begin position="350"/>
        <end position="370"/>
    </location>
</feature>
<keyword evidence="2" id="KW-0812">Transmembrane</keyword>
<keyword evidence="3" id="KW-0732">Signal</keyword>